<evidence type="ECO:0000256" key="1">
    <source>
        <dbReference type="SAM" id="MobiDB-lite"/>
    </source>
</evidence>
<evidence type="ECO:0000256" key="2">
    <source>
        <dbReference type="SAM" id="Phobius"/>
    </source>
</evidence>
<dbReference type="InParanoid" id="A0A1E7FYW6"/>
<evidence type="ECO:0000313" key="3">
    <source>
        <dbReference type="EMBL" id="OEU23314.1"/>
    </source>
</evidence>
<keyword evidence="4" id="KW-1185">Reference proteome</keyword>
<dbReference type="Proteomes" id="UP000095751">
    <property type="component" value="Unassembled WGS sequence"/>
</dbReference>
<dbReference type="EMBL" id="KV784353">
    <property type="protein sequence ID" value="OEU23314.1"/>
    <property type="molecule type" value="Genomic_DNA"/>
</dbReference>
<accession>A0A1E7FYW6</accession>
<dbReference type="KEGG" id="fcy:FRACYDRAFT_259353"/>
<organism evidence="3 4">
    <name type="scientific">Fragilariopsis cylindrus CCMP1102</name>
    <dbReference type="NCBI Taxonomy" id="635003"/>
    <lineage>
        <taxon>Eukaryota</taxon>
        <taxon>Sar</taxon>
        <taxon>Stramenopiles</taxon>
        <taxon>Ochrophyta</taxon>
        <taxon>Bacillariophyta</taxon>
        <taxon>Bacillariophyceae</taxon>
        <taxon>Bacillariophycidae</taxon>
        <taxon>Bacillariales</taxon>
        <taxon>Bacillariaceae</taxon>
        <taxon>Fragilariopsis</taxon>
    </lineage>
</organism>
<keyword evidence="2" id="KW-0812">Transmembrane</keyword>
<evidence type="ECO:0000313" key="4">
    <source>
        <dbReference type="Proteomes" id="UP000095751"/>
    </source>
</evidence>
<gene>
    <name evidence="3" type="ORF">FRACYDRAFT_259353</name>
</gene>
<dbReference type="AlphaFoldDB" id="A0A1E7FYW6"/>
<feature type="transmembrane region" description="Helical" evidence="2">
    <location>
        <begin position="88"/>
        <end position="106"/>
    </location>
</feature>
<proteinExistence type="predicted"/>
<keyword evidence="2" id="KW-1133">Transmembrane helix</keyword>
<reference evidence="3 4" key="1">
    <citation type="submission" date="2016-09" db="EMBL/GenBank/DDBJ databases">
        <title>Extensive genetic diversity and differential bi-allelic expression allows diatom success in the polar Southern Ocean.</title>
        <authorList>
            <consortium name="DOE Joint Genome Institute"/>
            <person name="Mock T."/>
            <person name="Otillar R.P."/>
            <person name="Strauss J."/>
            <person name="Dupont C."/>
            <person name="Frickenhaus S."/>
            <person name="Maumus F."/>
            <person name="Mcmullan M."/>
            <person name="Sanges R."/>
            <person name="Schmutz J."/>
            <person name="Toseland A."/>
            <person name="Valas R."/>
            <person name="Veluchamy A."/>
            <person name="Ward B.J."/>
            <person name="Allen A."/>
            <person name="Barry K."/>
            <person name="Falciatore A."/>
            <person name="Ferrante M."/>
            <person name="Fortunato A.E."/>
            <person name="Gloeckner G."/>
            <person name="Gruber A."/>
            <person name="Hipkin R."/>
            <person name="Janech M."/>
            <person name="Kroth P."/>
            <person name="Leese F."/>
            <person name="Lindquist E."/>
            <person name="Lyon B.R."/>
            <person name="Martin J."/>
            <person name="Mayer C."/>
            <person name="Parker M."/>
            <person name="Quesneville H."/>
            <person name="Raymond J."/>
            <person name="Uhlig C."/>
            <person name="Valentin K.U."/>
            <person name="Worden A.Z."/>
            <person name="Armbrust E.V."/>
            <person name="Bowler C."/>
            <person name="Green B."/>
            <person name="Moulton V."/>
            <person name="Van Oosterhout C."/>
            <person name="Grigoriev I."/>
        </authorList>
    </citation>
    <scope>NUCLEOTIDE SEQUENCE [LARGE SCALE GENOMIC DNA]</scope>
    <source>
        <strain evidence="3 4">CCMP1102</strain>
    </source>
</reference>
<feature type="region of interest" description="Disordered" evidence="1">
    <location>
        <begin position="23"/>
        <end position="45"/>
    </location>
</feature>
<keyword evidence="2" id="KW-0472">Membrane</keyword>
<protein>
    <submittedName>
        <fullName evidence="3">Uncharacterized protein</fullName>
    </submittedName>
</protein>
<name>A0A1E7FYW6_9STRA</name>
<sequence length="209" mass="22856">MYHRNHNIHPHIDNERSINNVMLKQQQQQQSPKEEDEGSSSASSRYGSILFVDDGNSSVVGEELDTKIINTAHQQQQQQQPANVQRNWGIVTAGLMVCLIVIAMIIRGSCTMIDNTNNNGASVADGSLITTNTSTTNFPGPGSITPGQLFFSWKSWGYGVNDWTEIEDELHRKNATEEEIQKAQNDFWTSSAEGFGLNGNGDGNGNGGA</sequence>